<dbReference type="Proteomes" id="UP000606786">
    <property type="component" value="Unassembled WGS sequence"/>
</dbReference>
<keyword evidence="1" id="KW-1133">Transmembrane helix</keyword>
<dbReference type="EMBL" id="CAJHJT010000034">
    <property type="protein sequence ID" value="CAD7004564.1"/>
    <property type="molecule type" value="Genomic_DNA"/>
</dbReference>
<organism evidence="2 3">
    <name type="scientific">Ceratitis capitata</name>
    <name type="common">Mediterranean fruit fly</name>
    <name type="synonym">Tephritis capitata</name>
    <dbReference type="NCBI Taxonomy" id="7213"/>
    <lineage>
        <taxon>Eukaryota</taxon>
        <taxon>Metazoa</taxon>
        <taxon>Ecdysozoa</taxon>
        <taxon>Arthropoda</taxon>
        <taxon>Hexapoda</taxon>
        <taxon>Insecta</taxon>
        <taxon>Pterygota</taxon>
        <taxon>Neoptera</taxon>
        <taxon>Endopterygota</taxon>
        <taxon>Diptera</taxon>
        <taxon>Brachycera</taxon>
        <taxon>Muscomorpha</taxon>
        <taxon>Tephritoidea</taxon>
        <taxon>Tephritidae</taxon>
        <taxon>Ceratitis</taxon>
        <taxon>Ceratitis</taxon>
    </lineage>
</organism>
<evidence type="ECO:0000256" key="1">
    <source>
        <dbReference type="SAM" id="Phobius"/>
    </source>
</evidence>
<keyword evidence="1" id="KW-0472">Membrane</keyword>
<sequence length="134" mass="15745">MVNDHFGQVVVGNRSENRNHRNCNWHNKLRNVHMYIHVWLYVWIYICMYMYASTHVLEEIKVLQLKAVLTDFQTHNCKSLTSLLDNNKIATTSKNNKAKRITKKTKILCLSREESNLVSGVKHSLLKINLYKSD</sequence>
<proteinExistence type="predicted"/>
<accession>A0A811V0U0</accession>
<protein>
    <submittedName>
        <fullName evidence="2">(Mediterranean fruit fly) hypothetical protein</fullName>
    </submittedName>
</protein>
<reference evidence="2" key="1">
    <citation type="submission" date="2020-11" db="EMBL/GenBank/DDBJ databases">
        <authorList>
            <person name="Whitehead M."/>
        </authorList>
    </citation>
    <scope>NUCLEOTIDE SEQUENCE</scope>
    <source>
        <strain evidence="2">EGII</strain>
    </source>
</reference>
<evidence type="ECO:0000313" key="3">
    <source>
        <dbReference type="Proteomes" id="UP000606786"/>
    </source>
</evidence>
<evidence type="ECO:0000313" key="2">
    <source>
        <dbReference type="EMBL" id="CAD7004564.1"/>
    </source>
</evidence>
<feature type="transmembrane region" description="Helical" evidence="1">
    <location>
        <begin position="34"/>
        <end position="52"/>
    </location>
</feature>
<keyword evidence="1" id="KW-0812">Transmembrane</keyword>
<comment type="caution">
    <text evidence="2">The sequence shown here is derived from an EMBL/GenBank/DDBJ whole genome shotgun (WGS) entry which is preliminary data.</text>
</comment>
<dbReference type="AlphaFoldDB" id="A0A811V0U0"/>
<keyword evidence="3" id="KW-1185">Reference proteome</keyword>
<gene>
    <name evidence="2" type="ORF">CCAP1982_LOCUS12960</name>
</gene>
<name>A0A811V0U0_CERCA</name>